<comment type="caution">
    <text evidence="9">The sequence shown here is derived from an EMBL/GenBank/DDBJ whole genome shotgun (WGS) entry which is preliminary data.</text>
</comment>
<feature type="transmembrane region" description="Helical" evidence="7">
    <location>
        <begin position="36"/>
        <end position="55"/>
    </location>
</feature>
<name>A0ABV1KH90_9PSEU</name>
<evidence type="ECO:0000313" key="10">
    <source>
        <dbReference type="Proteomes" id="UP001494902"/>
    </source>
</evidence>
<evidence type="ECO:0000256" key="1">
    <source>
        <dbReference type="ARBA" id="ARBA00004651"/>
    </source>
</evidence>
<keyword evidence="4 7" id="KW-0812">Transmembrane</keyword>
<feature type="domain" description="Major facilitator superfamily (MFS) profile" evidence="8">
    <location>
        <begin position="24"/>
        <end position="445"/>
    </location>
</feature>
<evidence type="ECO:0000256" key="6">
    <source>
        <dbReference type="ARBA" id="ARBA00023136"/>
    </source>
</evidence>
<feature type="transmembrane region" description="Helical" evidence="7">
    <location>
        <begin position="297"/>
        <end position="315"/>
    </location>
</feature>
<dbReference type="PANTHER" id="PTHR43045:SF1">
    <property type="entry name" value="SHIKIMATE TRANSPORTER"/>
    <property type="match status" value="1"/>
</dbReference>
<gene>
    <name evidence="9" type="ORF">WIS52_25315</name>
</gene>
<evidence type="ECO:0000256" key="5">
    <source>
        <dbReference type="ARBA" id="ARBA00022989"/>
    </source>
</evidence>
<dbReference type="Gene3D" id="1.20.1250.20">
    <property type="entry name" value="MFS general substrate transporter like domains"/>
    <property type="match status" value="1"/>
</dbReference>
<dbReference type="SUPFAM" id="SSF103473">
    <property type="entry name" value="MFS general substrate transporter"/>
    <property type="match status" value="1"/>
</dbReference>
<evidence type="ECO:0000256" key="3">
    <source>
        <dbReference type="ARBA" id="ARBA00022475"/>
    </source>
</evidence>
<protein>
    <submittedName>
        <fullName evidence="9">MFS transporter</fullName>
    </submittedName>
</protein>
<keyword evidence="10" id="KW-1185">Reference proteome</keyword>
<evidence type="ECO:0000256" key="7">
    <source>
        <dbReference type="SAM" id="Phobius"/>
    </source>
</evidence>
<evidence type="ECO:0000256" key="4">
    <source>
        <dbReference type="ARBA" id="ARBA00022692"/>
    </source>
</evidence>
<feature type="transmembrane region" description="Helical" evidence="7">
    <location>
        <begin position="393"/>
        <end position="414"/>
    </location>
</feature>
<feature type="transmembrane region" description="Helical" evidence="7">
    <location>
        <begin position="61"/>
        <end position="85"/>
    </location>
</feature>
<feature type="transmembrane region" description="Helical" evidence="7">
    <location>
        <begin position="352"/>
        <end position="372"/>
    </location>
</feature>
<organism evidence="9 10">
    <name type="scientific">Pseudonocardia nematodicida</name>
    <dbReference type="NCBI Taxonomy" id="1206997"/>
    <lineage>
        <taxon>Bacteria</taxon>
        <taxon>Bacillati</taxon>
        <taxon>Actinomycetota</taxon>
        <taxon>Actinomycetes</taxon>
        <taxon>Pseudonocardiales</taxon>
        <taxon>Pseudonocardiaceae</taxon>
        <taxon>Pseudonocardia</taxon>
    </lineage>
</organism>
<keyword evidence="6 7" id="KW-0472">Membrane</keyword>
<keyword evidence="3" id="KW-1003">Cell membrane</keyword>
<keyword evidence="5 7" id="KW-1133">Transmembrane helix</keyword>
<dbReference type="PANTHER" id="PTHR43045">
    <property type="entry name" value="SHIKIMATE TRANSPORTER"/>
    <property type="match status" value="1"/>
</dbReference>
<dbReference type="InterPro" id="IPR005828">
    <property type="entry name" value="MFS_sugar_transport-like"/>
</dbReference>
<sequence>MSTTPAAARPPQTEAERTALARRAATASLVGTAIEWYDYFIFGTASVLVFGALFFPSEDPLAGTLAAFAVFGVGFFARPLGGIVFGHIGDRLGRKGALVTTLMMMGIATFLMGLLPTTAQIGVLAPILLVLLRIIQGFGVGGEWGGAALVAVEYAPEGKRGAYGSAPQIGNAIGLVAATGIFALVALLPDEQLFSWGWRIPFLISIVLVAVGLFIRLKLTETPAFVAAQEAAAAAKADGAAPAEEEQIPLRRLLRLERRPLLIAMGLRLGEGIFGYVLLTFVLTYAANYTDLDRSDVLWASCIAAGVAIFTYYFMGRLSDRIGRRPVYLLGAGVAAVMTWPIFLILDTNSFPLVVLMMVVAYSIGIGALYGVQPAMFSELFSTRTRYTGISMAAQLPSMVVGVWPYVATSLLIATDGDPWPVVLITIAMLGVGAWCAVLSKETHRSDIVDPATADRPAGTSS</sequence>
<accession>A0ABV1KH90</accession>
<evidence type="ECO:0000256" key="2">
    <source>
        <dbReference type="ARBA" id="ARBA00022448"/>
    </source>
</evidence>
<feature type="transmembrane region" description="Helical" evidence="7">
    <location>
        <begin position="420"/>
        <end position="439"/>
    </location>
</feature>
<dbReference type="Proteomes" id="UP001494902">
    <property type="component" value="Unassembled WGS sequence"/>
</dbReference>
<dbReference type="InterPro" id="IPR036259">
    <property type="entry name" value="MFS_trans_sf"/>
</dbReference>
<dbReference type="EMBL" id="JBEDNQ010000012">
    <property type="protein sequence ID" value="MEQ3553808.1"/>
    <property type="molecule type" value="Genomic_DNA"/>
</dbReference>
<dbReference type="PROSITE" id="PS00216">
    <property type="entry name" value="SUGAR_TRANSPORT_1"/>
    <property type="match status" value="1"/>
</dbReference>
<dbReference type="InterPro" id="IPR005829">
    <property type="entry name" value="Sugar_transporter_CS"/>
</dbReference>
<dbReference type="Pfam" id="PF00083">
    <property type="entry name" value="Sugar_tr"/>
    <property type="match status" value="1"/>
</dbReference>
<feature type="transmembrane region" description="Helical" evidence="7">
    <location>
        <begin position="261"/>
        <end position="285"/>
    </location>
</feature>
<comment type="subcellular location">
    <subcellularLocation>
        <location evidence="1">Cell membrane</location>
        <topology evidence="1">Multi-pass membrane protein</topology>
    </subcellularLocation>
</comment>
<evidence type="ECO:0000313" key="9">
    <source>
        <dbReference type="EMBL" id="MEQ3553808.1"/>
    </source>
</evidence>
<feature type="transmembrane region" description="Helical" evidence="7">
    <location>
        <begin position="169"/>
        <end position="188"/>
    </location>
</feature>
<dbReference type="CDD" id="cd17369">
    <property type="entry name" value="MFS_ShiA_like"/>
    <property type="match status" value="1"/>
</dbReference>
<dbReference type="InterPro" id="IPR020846">
    <property type="entry name" value="MFS_dom"/>
</dbReference>
<dbReference type="RefSeq" id="WP_349300883.1">
    <property type="nucleotide sequence ID" value="NZ_JBEDNQ010000012.1"/>
</dbReference>
<evidence type="ECO:0000259" key="8">
    <source>
        <dbReference type="PROSITE" id="PS50850"/>
    </source>
</evidence>
<reference evidence="9 10" key="1">
    <citation type="submission" date="2024-03" db="EMBL/GenBank/DDBJ databases">
        <title>Draft genome sequence of Pseudonocardia nematodicida JCM 31783.</title>
        <authorList>
            <person name="Butdee W."/>
            <person name="Duangmal K."/>
        </authorList>
    </citation>
    <scope>NUCLEOTIDE SEQUENCE [LARGE SCALE GENOMIC DNA]</scope>
    <source>
        <strain evidence="9 10">JCM 31783</strain>
    </source>
</reference>
<keyword evidence="2" id="KW-0813">Transport</keyword>
<feature type="transmembrane region" description="Helical" evidence="7">
    <location>
        <begin position="327"/>
        <end position="346"/>
    </location>
</feature>
<proteinExistence type="predicted"/>
<dbReference type="PROSITE" id="PS50850">
    <property type="entry name" value="MFS"/>
    <property type="match status" value="1"/>
</dbReference>
<feature type="transmembrane region" description="Helical" evidence="7">
    <location>
        <begin position="200"/>
        <end position="217"/>
    </location>
</feature>